<dbReference type="PANTHER" id="PTHR46429">
    <property type="entry name" value="23S RRNA (GUANOSINE-2'-O-)-METHYLTRANSFERASE RLMB"/>
    <property type="match status" value="1"/>
</dbReference>
<keyword evidence="2 3" id="KW-0808">Transferase</keyword>
<dbReference type="GO" id="GO:0008173">
    <property type="term" value="F:RNA methyltransferase activity"/>
    <property type="evidence" value="ECO:0007669"/>
    <property type="project" value="InterPro"/>
</dbReference>
<accession>A0A6C9QJ50</accession>
<dbReference type="InterPro" id="IPR004441">
    <property type="entry name" value="rRNA_MeTrfase_TrmH"/>
</dbReference>
<evidence type="ECO:0000313" key="3">
    <source>
        <dbReference type="EMBL" id="MSL41350.1"/>
    </source>
</evidence>
<keyword evidence="1 3" id="KW-0489">Methyltransferase</keyword>
<organism evidence="3">
    <name type="scientific">Escherichia coli</name>
    <dbReference type="NCBI Taxonomy" id="562"/>
    <lineage>
        <taxon>Bacteria</taxon>
        <taxon>Pseudomonadati</taxon>
        <taxon>Pseudomonadota</taxon>
        <taxon>Gammaproteobacteria</taxon>
        <taxon>Enterobacterales</taxon>
        <taxon>Enterobacteriaceae</taxon>
        <taxon>Escherichia</taxon>
    </lineage>
</organism>
<evidence type="ECO:0000256" key="2">
    <source>
        <dbReference type="ARBA" id="ARBA00022679"/>
    </source>
</evidence>
<dbReference type="EMBL" id="WKRU01000436">
    <property type="protein sequence ID" value="MSL41350.1"/>
    <property type="molecule type" value="Genomic_DNA"/>
</dbReference>
<gene>
    <name evidence="3" type="ORF">GKE65_24975</name>
</gene>
<protein>
    <submittedName>
        <fullName evidence="3">RNA methyltransferase</fullName>
    </submittedName>
</protein>
<proteinExistence type="predicted"/>
<dbReference type="PANTHER" id="PTHR46429:SF2">
    <property type="entry name" value="TRNA_RRNA METHYLTRANSFERASE"/>
    <property type="match status" value="1"/>
</dbReference>
<dbReference type="AlphaFoldDB" id="A0A6C9QJ50"/>
<evidence type="ECO:0000256" key="1">
    <source>
        <dbReference type="ARBA" id="ARBA00022603"/>
    </source>
</evidence>
<feature type="non-terminal residue" evidence="3">
    <location>
        <position position="1"/>
    </location>
</feature>
<dbReference type="Gene3D" id="3.40.1280.10">
    <property type="match status" value="1"/>
</dbReference>
<reference evidence="3" key="1">
    <citation type="journal article" date="2019" name="Nat. Med.">
        <title>A library of human gut bacterial isolates paired with longitudinal multiomics data enables mechanistic microbiome research.</title>
        <authorList>
            <person name="Poyet M."/>
            <person name="Groussin M."/>
            <person name="Gibbons S.M."/>
            <person name="Avila-Pacheco J."/>
            <person name="Jiang X."/>
            <person name="Kearney S.M."/>
            <person name="Perrotta A.R."/>
            <person name="Berdy B."/>
            <person name="Zhao S."/>
            <person name="Lieberman T.D."/>
            <person name="Swanson P.K."/>
            <person name="Smith M."/>
            <person name="Roesemann S."/>
            <person name="Alexander J.E."/>
            <person name="Rich S.A."/>
            <person name="Livny J."/>
            <person name="Vlamakis H."/>
            <person name="Clish C."/>
            <person name="Bullock K."/>
            <person name="Deik A."/>
            <person name="Scott J."/>
            <person name="Pierce K.A."/>
            <person name="Xavier R.J."/>
            <person name="Alm E.J."/>
        </authorList>
    </citation>
    <scope>NUCLEOTIDE SEQUENCE</scope>
    <source>
        <strain evidence="3">BIOML-A446</strain>
    </source>
</reference>
<sequence>YEGLPDAARDPNDLRVKIDGTGNVAGLNISVATGVLLGEWWRQNKA</sequence>
<dbReference type="InterPro" id="IPR029028">
    <property type="entry name" value="Alpha/beta_knot_MTases"/>
</dbReference>
<dbReference type="GO" id="GO:0032259">
    <property type="term" value="P:methylation"/>
    <property type="evidence" value="ECO:0007669"/>
    <property type="project" value="UniProtKB-KW"/>
</dbReference>
<name>A0A6C9QJ50_ECOLX</name>
<dbReference type="GO" id="GO:0005829">
    <property type="term" value="C:cytosol"/>
    <property type="evidence" value="ECO:0007669"/>
    <property type="project" value="TreeGrafter"/>
</dbReference>
<dbReference type="SUPFAM" id="SSF75217">
    <property type="entry name" value="alpha/beta knot"/>
    <property type="match status" value="1"/>
</dbReference>
<dbReference type="InterPro" id="IPR029026">
    <property type="entry name" value="tRNA_m1G_MTases_N"/>
</dbReference>
<comment type="caution">
    <text evidence="3">The sequence shown here is derived from an EMBL/GenBank/DDBJ whole genome shotgun (WGS) entry which is preliminary data.</text>
</comment>
<dbReference type="GO" id="GO:0006396">
    <property type="term" value="P:RNA processing"/>
    <property type="evidence" value="ECO:0007669"/>
    <property type="project" value="InterPro"/>
</dbReference>